<dbReference type="EMBL" id="JAVRHT010000018">
    <property type="protein sequence ID" value="MDT0631854.1"/>
    <property type="molecule type" value="Genomic_DNA"/>
</dbReference>
<comment type="caution">
    <text evidence="2">The sequence shown here is derived from an EMBL/GenBank/DDBJ whole genome shotgun (WGS) entry which is preliminary data.</text>
</comment>
<accession>A0ABU3BRF7</accession>
<protein>
    <submittedName>
        <fullName evidence="2">Uncharacterized protein</fullName>
    </submittedName>
</protein>
<name>A0ABU3BRF7_9BACT</name>
<keyword evidence="3" id="KW-1185">Reference proteome</keyword>
<feature type="compositionally biased region" description="Basic and acidic residues" evidence="1">
    <location>
        <begin position="172"/>
        <end position="183"/>
    </location>
</feature>
<proteinExistence type="predicted"/>
<dbReference type="Proteomes" id="UP001267426">
    <property type="component" value="Unassembled WGS sequence"/>
</dbReference>
<feature type="region of interest" description="Disordered" evidence="1">
    <location>
        <begin position="124"/>
        <end position="192"/>
    </location>
</feature>
<gene>
    <name evidence="2" type="ORF">RM540_08870</name>
</gene>
<sequence length="192" mass="20132">MPTDRPTDDGISIFSTLDAFKDGLTTTLSRSAAADVCRGWMEKIEAADRPELNGIRDGLRTLARQLDDQQAEGTATAADIGNTMERLGAHTAEAAGTVDEDHLRDPLRRLGGYIKAAGIALGGGSRPDEIQGISTELEPTPGDPELRSVNEAPDLSKQAAGGAGTKTSNARLADDVHDTRGDETPGTALNPK</sequence>
<dbReference type="RefSeq" id="WP_311663234.1">
    <property type="nucleotide sequence ID" value="NZ_JAVRHT010000018.1"/>
</dbReference>
<organism evidence="2 3">
    <name type="scientific">Rubrivirga litoralis</name>
    <dbReference type="NCBI Taxonomy" id="3075598"/>
    <lineage>
        <taxon>Bacteria</taxon>
        <taxon>Pseudomonadati</taxon>
        <taxon>Rhodothermota</taxon>
        <taxon>Rhodothermia</taxon>
        <taxon>Rhodothermales</taxon>
        <taxon>Rubricoccaceae</taxon>
        <taxon>Rubrivirga</taxon>
    </lineage>
</organism>
<reference evidence="2 3" key="1">
    <citation type="submission" date="2023-09" db="EMBL/GenBank/DDBJ databases">
        <authorList>
            <person name="Rey-Velasco X."/>
        </authorList>
    </citation>
    <scope>NUCLEOTIDE SEQUENCE [LARGE SCALE GENOMIC DNA]</scope>
    <source>
        <strain evidence="2 3">F394</strain>
    </source>
</reference>
<evidence type="ECO:0000313" key="3">
    <source>
        <dbReference type="Proteomes" id="UP001267426"/>
    </source>
</evidence>
<evidence type="ECO:0000256" key="1">
    <source>
        <dbReference type="SAM" id="MobiDB-lite"/>
    </source>
</evidence>
<evidence type="ECO:0000313" key="2">
    <source>
        <dbReference type="EMBL" id="MDT0631854.1"/>
    </source>
</evidence>